<accession>A0A0G4MC77</accession>
<evidence type="ECO:0000313" key="3">
    <source>
        <dbReference type="Proteomes" id="UP000044602"/>
    </source>
</evidence>
<dbReference type="AlphaFoldDB" id="A0A0G4MC77"/>
<reference evidence="2 3" key="1">
    <citation type="submission" date="2015-05" db="EMBL/GenBank/DDBJ databases">
        <authorList>
            <person name="Wang D.B."/>
            <person name="Wang M."/>
        </authorList>
    </citation>
    <scope>NUCLEOTIDE SEQUENCE [LARGE SCALE GENOMIC DNA]</scope>
    <source>
        <strain evidence="2">VL1</strain>
    </source>
</reference>
<name>A0A0G4MC77_VERLO</name>
<sequence length="23" mass="2589">ACPPRHPLRSQDVPLARSHPVRV</sequence>
<feature type="region of interest" description="Disordered" evidence="1">
    <location>
        <begin position="1"/>
        <end position="23"/>
    </location>
</feature>
<dbReference type="EMBL" id="CVQH01021780">
    <property type="protein sequence ID" value="CRK31550.1"/>
    <property type="molecule type" value="Genomic_DNA"/>
</dbReference>
<protein>
    <submittedName>
        <fullName evidence="2">Uncharacterized protein</fullName>
    </submittedName>
</protein>
<dbReference type="Proteomes" id="UP000044602">
    <property type="component" value="Unassembled WGS sequence"/>
</dbReference>
<feature type="non-terminal residue" evidence="2">
    <location>
        <position position="1"/>
    </location>
</feature>
<evidence type="ECO:0000256" key="1">
    <source>
        <dbReference type="SAM" id="MobiDB-lite"/>
    </source>
</evidence>
<gene>
    <name evidence="2" type="ORF">BN1708_018757</name>
</gene>
<organism evidence="2 3">
    <name type="scientific">Verticillium longisporum</name>
    <name type="common">Verticillium dahliae var. longisporum</name>
    <dbReference type="NCBI Taxonomy" id="100787"/>
    <lineage>
        <taxon>Eukaryota</taxon>
        <taxon>Fungi</taxon>
        <taxon>Dikarya</taxon>
        <taxon>Ascomycota</taxon>
        <taxon>Pezizomycotina</taxon>
        <taxon>Sordariomycetes</taxon>
        <taxon>Hypocreomycetidae</taxon>
        <taxon>Glomerellales</taxon>
        <taxon>Plectosphaerellaceae</taxon>
        <taxon>Verticillium</taxon>
    </lineage>
</organism>
<evidence type="ECO:0000313" key="2">
    <source>
        <dbReference type="EMBL" id="CRK31550.1"/>
    </source>
</evidence>
<keyword evidence="3" id="KW-1185">Reference proteome</keyword>
<proteinExistence type="predicted"/>